<evidence type="ECO:0000313" key="11">
    <source>
        <dbReference type="EMBL" id="MQT77493.1"/>
    </source>
</evidence>
<dbReference type="PROSITE" id="PS00211">
    <property type="entry name" value="ABC_TRANSPORTER_1"/>
    <property type="match status" value="1"/>
</dbReference>
<gene>
    <name evidence="11" type="ORF">GHO37_24855</name>
</gene>
<dbReference type="PANTHER" id="PTHR43790">
    <property type="entry name" value="CARBOHYDRATE TRANSPORT ATP-BINDING PROTEIN MG119-RELATED"/>
    <property type="match status" value="1"/>
</dbReference>
<evidence type="ECO:0000256" key="5">
    <source>
        <dbReference type="ARBA" id="ARBA00022737"/>
    </source>
</evidence>
<accession>A0A7X1X160</accession>
<keyword evidence="8" id="KW-1278">Translocase</keyword>
<evidence type="ECO:0000256" key="3">
    <source>
        <dbReference type="ARBA" id="ARBA00022475"/>
    </source>
</evidence>
<dbReference type="RefSeq" id="WP_153439033.1">
    <property type="nucleotide sequence ID" value="NZ_JBQDSB010000115.1"/>
</dbReference>
<sequence>MSYLQLEGIGKRFGDFTALKDVTLGVSKGSIHALLGENGAGKTTLMNILYGFYQPDSGVVRLDGRELSIDSPRQALSDGIGMIHQHFMLVDNLSVLENVVLGLPGGLRLKLADHRRKLIELSAQVGLDVDPDRLIWQLPIGMRQRVEILKALYRDVEVLILDEPTSVLAPGEIDAFLQILENLRSMGKTMLFITHKLDEVFRVCDRLTVLRRGNVVGHAQVSESSPQEISRLMVGRELAQPVALPKVVQGPVVLKVRALSANNDRGIQALNAVSFEIRAGEVLGIVGVDGNGQAELADTIAGMRHAQSGEVCMRGQSMLGHDVASRRKRFRVGYVPEDRHSTGLVLDFTLWENAMLRDHRRSPFSRFALLKSKRAREITQDWCSRYDVRMHSVDQQVRFLSGGNQQKLIFAREVECDPDLLIVMQPCKGLDVGAIEAVQGVVREQRQAGKAVLYISTELEEVMAISDRIGVMCAGHLTGVLNRADATADLIGSLMTSTASQEVLS</sequence>
<protein>
    <submittedName>
        <fullName evidence="11">ATP-binding cassette domain-containing protein</fullName>
    </submittedName>
</protein>
<dbReference type="Gene3D" id="3.40.50.300">
    <property type="entry name" value="P-loop containing nucleotide triphosphate hydrolases"/>
    <property type="match status" value="2"/>
</dbReference>
<proteinExistence type="predicted"/>
<comment type="subcellular location">
    <subcellularLocation>
        <location evidence="1">Cell membrane</location>
        <topology evidence="1">Peripheral membrane protein</topology>
    </subcellularLocation>
</comment>
<keyword evidence="7 11" id="KW-0067">ATP-binding</keyword>
<name>A0A7X1X160_9PSED</name>
<feature type="domain" description="ABC transporter" evidence="10">
    <location>
        <begin position="254"/>
        <end position="499"/>
    </location>
</feature>
<evidence type="ECO:0000256" key="1">
    <source>
        <dbReference type="ARBA" id="ARBA00004202"/>
    </source>
</evidence>
<dbReference type="InterPro" id="IPR003593">
    <property type="entry name" value="AAA+_ATPase"/>
</dbReference>
<keyword evidence="6" id="KW-0547">Nucleotide-binding</keyword>
<dbReference type="PANTHER" id="PTHR43790:SF9">
    <property type="entry name" value="GALACTOFURANOSE TRANSPORTER ATP-BINDING PROTEIN YTFR"/>
    <property type="match status" value="1"/>
</dbReference>
<dbReference type="GO" id="GO:0005886">
    <property type="term" value="C:plasma membrane"/>
    <property type="evidence" value="ECO:0007669"/>
    <property type="project" value="UniProtKB-SubCell"/>
</dbReference>
<evidence type="ECO:0000256" key="4">
    <source>
        <dbReference type="ARBA" id="ARBA00022597"/>
    </source>
</evidence>
<evidence type="ECO:0000313" key="12">
    <source>
        <dbReference type="Proteomes" id="UP000447574"/>
    </source>
</evidence>
<dbReference type="EMBL" id="WIWF01000160">
    <property type="protein sequence ID" value="MQT77493.1"/>
    <property type="molecule type" value="Genomic_DNA"/>
</dbReference>
<keyword evidence="9" id="KW-0472">Membrane</keyword>
<evidence type="ECO:0000256" key="9">
    <source>
        <dbReference type="ARBA" id="ARBA00023136"/>
    </source>
</evidence>
<dbReference type="SUPFAM" id="SSF52540">
    <property type="entry name" value="P-loop containing nucleoside triphosphate hydrolases"/>
    <property type="match status" value="2"/>
</dbReference>
<evidence type="ECO:0000256" key="6">
    <source>
        <dbReference type="ARBA" id="ARBA00022741"/>
    </source>
</evidence>
<dbReference type="InterPro" id="IPR050107">
    <property type="entry name" value="ABC_carbohydrate_import_ATPase"/>
</dbReference>
<dbReference type="InterPro" id="IPR027417">
    <property type="entry name" value="P-loop_NTPase"/>
</dbReference>
<keyword evidence="5" id="KW-0677">Repeat</keyword>
<dbReference type="Pfam" id="PF00005">
    <property type="entry name" value="ABC_tran"/>
    <property type="match status" value="2"/>
</dbReference>
<evidence type="ECO:0000259" key="10">
    <source>
        <dbReference type="PROSITE" id="PS50893"/>
    </source>
</evidence>
<dbReference type="FunFam" id="3.40.50.300:FF:000127">
    <property type="entry name" value="Ribose import ATP-binding protein RbsA"/>
    <property type="match status" value="1"/>
</dbReference>
<dbReference type="CDD" id="cd03216">
    <property type="entry name" value="ABC_Carb_Monos_I"/>
    <property type="match status" value="1"/>
</dbReference>
<dbReference type="InterPro" id="IPR003439">
    <property type="entry name" value="ABC_transporter-like_ATP-bd"/>
</dbReference>
<evidence type="ECO:0000256" key="8">
    <source>
        <dbReference type="ARBA" id="ARBA00022967"/>
    </source>
</evidence>
<keyword evidence="4" id="KW-0762">Sugar transport</keyword>
<comment type="caution">
    <text evidence="11">The sequence shown here is derived from an EMBL/GenBank/DDBJ whole genome shotgun (WGS) entry which is preliminary data.</text>
</comment>
<dbReference type="GO" id="GO:0005524">
    <property type="term" value="F:ATP binding"/>
    <property type="evidence" value="ECO:0007669"/>
    <property type="project" value="UniProtKB-KW"/>
</dbReference>
<dbReference type="Proteomes" id="UP000447574">
    <property type="component" value="Unassembled WGS sequence"/>
</dbReference>
<reference evidence="11 12" key="1">
    <citation type="submission" date="2019-10" db="EMBL/GenBank/DDBJ databases">
        <title>Evaluation of single-gene subtyping targets for Pseudomonas.</title>
        <authorList>
            <person name="Reichler S.J."/>
            <person name="Orsi R.H."/>
            <person name="Wiedmann M."/>
            <person name="Martin N.H."/>
            <person name="Murphy S.I."/>
        </authorList>
    </citation>
    <scope>NUCLEOTIDE SEQUENCE [LARGE SCALE GENOMIC DNA]</scope>
    <source>
        <strain evidence="11 12">FSL R10-2932</strain>
    </source>
</reference>
<dbReference type="InterPro" id="IPR017871">
    <property type="entry name" value="ABC_transporter-like_CS"/>
</dbReference>
<keyword evidence="2" id="KW-0813">Transport</keyword>
<keyword evidence="3" id="KW-1003">Cell membrane</keyword>
<dbReference type="GO" id="GO:0016887">
    <property type="term" value="F:ATP hydrolysis activity"/>
    <property type="evidence" value="ECO:0007669"/>
    <property type="project" value="InterPro"/>
</dbReference>
<evidence type="ECO:0000256" key="2">
    <source>
        <dbReference type="ARBA" id="ARBA00022448"/>
    </source>
</evidence>
<dbReference type="CDD" id="cd03215">
    <property type="entry name" value="ABC_Carb_Monos_II"/>
    <property type="match status" value="1"/>
</dbReference>
<organism evidence="11 12">
    <name type="scientific">Pseudomonas helleri</name>
    <dbReference type="NCBI Taxonomy" id="1608996"/>
    <lineage>
        <taxon>Bacteria</taxon>
        <taxon>Pseudomonadati</taxon>
        <taxon>Pseudomonadota</taxon>
        <taxon>Gammaproteobacteria</taxon>
        <taxon>Pseudomonadales</taxon>
        <taxon>Pseudomonadaceae</taxon>
        <taxon>Pseudomonas</taxon>
    </lineage>
</organism>
<dbReference type="SMART" id="SM00382">
    <property type="entry name" value="AAA"/>
    <property type="match status" value="1"/>
</dbReference>
<dbReference type="PROSITE" id="PS50893">
    <property type="entry name" value="ABC_TRANSPORTER_2"/>
    <property type="match status" value="2"/>
</dbReference>
<dbReference type="AlphaFoldDB" id="A0A7X1X160"/>
<evidence type="ECO:0000256" key="7">
    <source>
        <dbReference type="ARBA" id="ARBA00022840"/>
    </source>
</evidence>
<feature type="domain" description="ABC transporter" evidence="10">
    <location>
        <begin position="4"/>
        <end position="237"/>
    </location>
</feature>